<dbReference type="InterPro" id="IPR036864">
    <property type="entry name" value="Zn2-C6_fun-type_DNA-bd_sf"/>
</dbReference>
<dbReference type="Pfam" id="PF11951">
    <property type="entry name" value="Fungal_trans_2"/>
    <property type="match status" value="1"/>
</dbReference>
<sequence>MVRLSFTLHHHRLSPEPIELVCEVTDGVLPAQQLERIATLVAEQIDKATTAAVGDRETLEVAKRTKVSLPRSQNGCLTCRRRRVKCDEAKPICTSCKRNPNRVCRYQVSIERHSRAVTASTSRISTPSVPAETIPPSAVKSPKVDVADVALLLSRPSSPLTLKTEANLLLLYHLSTVTFSMLGGGSNTRFRFAQLQQAWTLSLHSLLPCCVVAWAEHFNYVQPSRVDQKELSEKLRKEIMFKLSMLSIPEDGHGLEIEELNLILGAADLLATRDIIAADRDWRALLQFTVTLVQTHGGPEAIINRLSDPGKREAMRCMLLHHAAWELFSCLSTGTSPTLLAEGSTLWCEQDEACYAMIEQEFGISLPVLLTAAQVCDLVAATRSRGLQESIQSDAASLYAGLEEIWLATICASPNRPRIQSGNFLFRHTMICVVLRDVLGYSATHPRIRQSVSAIRELLIEAMVVNMAGGMMVGMLQPALVGGSMAAAEERDTFAVVLREMQ</sequence>
<dbReference type="PANTHER" id="PTHR37534">
    <property type="entry name" value="TRANSCRIPTIONAL ACTIVATOR PROTEIN UGA3"/>
    <property type="match status" value="1"/>
</dbReference>
<keyword evidence="2" id="KW-0539">Nucleus</keyword>
<dbReference type="PROSITE" id="PS00463">
    <property type="entry name" value="ZN2_CY6_FUNGAL_1"/>
    <property type="match status" value="1"/>
</dbReference>
<name>A0A1Y2AU78_9TREE</name>
<evidence type="ECO:0000256" key="2">
    <source>
        <dbReference type="ARBA" id="ARBA00023242"/>
    </source>
</evidence>
<dbReference type="Proteomes" id="UP000193986">
    <property type="component" value="Unassembled WGS sequence"/>
</dbReference>
<dbReference type="InParanoid" id="A0A1Y2AU78"/>
<dbReference type="OrthoDB" id="2564140at2759"/>
<feature type="domain" description="Zn(2)-C6 fungal-type" evidence="3">
    <location>
        <begin position="75"/>
        <end position="106"/>
    </location>
</feature>
<evidence type="ECO:0000256" key="1">
    <source>
        <dbReference type="ARBA" id="ARBA00004123"/>
    </source>
</evidence>
<dbReference type="AlphaFoldDB" id="A0A1Y2AU78"/>
<accession>A0A1Y2AU78</accession>
<keyword evidence="5" id="KW-1185">Reference proteome</keyword>
<evidence type="ECO:0000313" key="5">
    <source>
        <dbReference type="Proteomes" id="UP000193986"/>
    </source>
</evidence>
<dbReference type="PANTHER" id="PTHR37534:SF20">
    <property type="entry name" value="PRO1A C6 ZINK-FINGER PROTEIN"/>
    <property type="match status" value="1"/>
</dbReference>
<organism evidence="4 5">
    <name type="scientific">Naematelia encephala</name>
    <dbReference type="NCBI Taxonomy" id="71784"/>
    <lineage>
        <taxon>Eukaryota</taxon>
        <taxon>Fungi</taxon>
        <taxon>Dikarya</taxon>
        <taxon>Basidiomycota</taxon>
        <taxon>Agaricomycotina</taxon>
        <taxon>Tremellomycetes</taxon>
        <taxon>Tremellales</taxon>
        <taxon>Naemateliaceae</taxon>
        <taxon>Naematelia</taxon>
    </lineage>
</organism>
<protein>
    <recommendedName>
        <fullName evidence="3">Zn(2)-C6 fungal-type domain-containing protein</fullName>
    </recommendedName>
</protein>
<dbReference type="EMBL" id="MCFC01000051">
    <property type="protein sequence ID" value="ORY26036.1"/>
    <property type="molecule type" value="Genomic_DNA"/>
</dbReference>
<evidence type="ECO:0000313" key="4">
    <source>
        <dbReference type="EMBL" id="ORY26036.1"/>
    </source>
</evidence>
<dbReference type="InterPro" id="IPR001138">
    <property type="entry name" value="Zn2Cys6_DnaBD"/>
</dbReference>
<dbReference type="PROSITE" id="PS50048">
    <property type="entry name" value="ZN2_CY6_FUNGAL_2"/>
    <property type="match status" value="1"/>
</dbReference>
<dbReference type="GO" id="GO:0000981">
    <property type="term" value="F:DNA-binding transcription factor activity, RNA polymerase II-specific"/>
    <property type="evidence" value="ECO:0007669"/>
    <property type="project" value="InterPro"/>
</dbReference>
<comment type="subcellular location">
    <subcellularLocation>
        <location evidence="1">Nucleus</location>
    </subcellularLocation>
</comment>
<dbReference type="STRING" id="71784.A0A1Y2AU78"/>
<evidence type="ECO:0000259" key="3">
    <source>
        <dbReference type="PROSITE" id="PS50048"/>
    </source>
</evidence>
<dbReference type="SMART" id="SM00066">
    <property type="entry name" value="GAL4"/>
    <property type="match status" value="1"/>
</dbReference>
<dbReference type="Gene3D" id="4.10.240.10">
    <property type="entry name" value="Zn(2)-C6 fungal-type DNA-binding domain"/>
    <property type="match status" value="1"/>
</dbReference>
<comment type="caution">
    <text evidence="4">The sequence shown here is derived from an EMBL/GenBank/DDBJ whole genome shotgun (WGS) entry which is preliminary data.</text>
</comment>
<dbReference type="GO" id="GO:0005634">
    <property type="term" value="C:nucleus"/>
    <property type="evidence" value="ECO:0007669"/>
    <property type="project" value="UniProtKB-SubCell"/>
</dbReference>
<dbReference type="Pfam" id="PF00172">
    <property type="entry name" value="Zn_clus"/>
    <property type="match status" value="1"/>
</dbReference>
<reference evidence="4 5" key="1">
    <citation type="submission" date="2016-07" db="EMBL/GenBank/DDBJ databases">
        <title>Pervasive Adenine N6-methylation of Active Genes in Fungi.</title>
        <authorList>
            <consortium name="DOE Joint Genome Institute"/>
            <person name="Mondo S.J."/>
            <person name="Dannebaum R.O."/>
            <person name="Kuo R.C."/>
            <person name="Labutti K."/>
            <person name="Haridas S."/>
            <person name="Kuo A."/>
            <person name="Salamov A."/>
            <person name="Ahrendt S.R."/>
            <person name="Lipzen A."/>
            <person name="Sullivan W."/>
            <person name="Andreopoulos W.B."/>
            <person name="Clum A."/>
            <person name="Lindquist E."/>
            <person name="Daum C."/>
            <person name="Ramamoorthy G.K."/>
            <person name="Gryganskyi A."/>
            <person name="Culley D."/>
            <person name="Magnuson J.K."/>
            <person name="James T.Y."/>
            <person name="O'Malley M.A."/>
            <person name="Stajich J.E."/>
            <person name="Spatafora J.W."/>
            <person name="Visel A."/>
            <person name="Grigoriev I.V."/>
        </authorList>
    </citation>
    <scope>NUCLEOTIDE SEQUENCE [LARGE SCALE GENOMIC DNA]</scope>
    <source>
        <strain evidence="4 5">68-887.2</strain>
    </source>
</reference>
<gene>
    <name evidence="4" type="ORF">BCR39DRAFT_542320</name>
</gene>
<dbReference type="GO" id="GO:0008270">
    <property type="term" value="F:zinc ion binding"/>
    <property type="evidence" value="ECO:0007669"/>
    <property type="project" value="InterPro"/>
</dbReference>
<proteinExistence type="predicted"/>
<dbReference type="SUPFAM" id="SSF57701">
    <property type="entry name" value="Zn2/Cys6 DNA-binding domain"/>
    <property type="match status" value="1"/>
</dbReference>
<dbReference type="InterPro" id="IPR021858">
    <property type="entry name" value="Fun_TF"/>
</dbReference>
<dbReference type="CDD" id="cd00067">
    <property type="entry name" value="GAL4"/>
    <property type="match status" value="1"/>
</dbReference>